<keyword evidence="2" id="KW-1185">Reference proteome</keyword>
<dbReference type="Proteomes" id="UP000198775">
    <property type="component" value="Unassembled WGS sequence"/>
</dbReference>
<gene>
    <name evidence="1" type="ORF">SAMN05216388_101370</name>
</gene>
<sequence length="50" mass="5914">MREPPQLEQNQLEAPTMTFQEQLRSIEERYDVSESEHARELGRIVADLQD</sequence>
<dbReference type="AlphaFoldDB" id="A0A1H8Q5H6"/>
<name>A0A1H8Q5H6_9EURY</name>
<organism evidence="1 2">
    <name type="scientific">Halorientalis persicus</name>
    <dbReference type="NCBI Taxonomy" id="1367881"/>
    <lineage>
        <taxon>Archaea</taxon>
        <taxon>Methanobacteriati</taxon>
        <taxon>Methanobacteriota</taxon>
        <taxon>Stenosarchaea group</taxon>
        <taxon>Halobacteria</taxon>
        <taxon>Halobacteriales</taxon>
        <taxon>Haloarculaceae</taxon>
        <taxon>Halorientalis</taxon>
    </lineage>
</organism>
<evidence type="ECO:0000313" key="2">
    <source>
        <dbReference type="Proteomes" id="UP000198775"/>
    </source>
</evidence>
<proteinExistence type="predicted"/>
<evidence type="ECO:0000313" key="1">
    <source>
        <dbReference type="EMBL" id="SEO49485.1"/>
    </source>
</evidence>
<accession>A0A1H8Q5H6</accession>
<dbReference type="EMBL" id="FOCX01000013">
    <property type="protein sequence ID" value="SEO49485.1"/>
    <property type="molecule type" value="Genomic_DNA"/>
</dbReference>
<protein>
    <submittedName>
        <fullName evidence="1">Uncharacterized protein</fullName>
    </submittedName>
</protein>
<reference evidence="2" key="1">
    <citation type="submission" date="2016-10" db="EMBL/GenBank/DDBJ databases">
        <authorList>
            <person name="Varghese N."/>
            <person name="Submissions S."/>
        </authorList>
    </citation>
    <scope>NUCLEOTIDE SEQUENCE [LARGE SCALE GENOMIC DNA]</scope>
    <source>
        <strain evidence="2">IBRC-M 10043</strain>
    </source>
</reference>